<keyword evidence="2" id="KW-0963">Cytoplasm</keyword>
<dbReference type="PATRIC" id="fig|265726.11.peg.1657"/>
<gene>
    <name evidence="4" type="ORF">KY46_16950</name>
</gene>
<name>A0A0F5V9H2_9GAMM</name>
<reference evidence="4 5" key="1">
    <citation type="submission" date="2014-12" db="EMBL/GenBank/DDBJ databases">
        <title>Mercury Reductase activity and rhizosphere competence traits in the genome of root associated Photobacterium halotolerans MELD1.</title>
        <authorList>
            <person name="Mathew D.C."/>
            <person name="Huang C.-C."/>
        </authorList>
    </citation>
    <scope>NUCLEOTIDE SEQUENCE [LARGE SCALE GENOMIC DNA]</scope>
    <source>
        <strain evidence="4 5">MELD1</strain>
    </source>
</reference>
<evidence type="ECO:0000313" key="5">
    <source>
        <dbReference type="Proteomes" id="UP000033633"/>
    </source>
</evidence>
<evidence type="ECO:0000259" key="3">
    <source>
        <dbReference type="Pfam" id="PF00582"/>
    </source>
</evidence>
<dbReference type="GO" id="GO:0005737">
    <property type="term" value="C:cytoplasm"/>
    <property type="evidence" value="ECO:0007669"/>
    <property type="project" value="UniProtKB-SubCell"/>
</dbReference>
<comment type="caution">
    <text evidence="4">The sequence shown here is derived from an EMBL/GenBank/DDBJ whole genome shotgun (WGS) entry which is preliminary data.</text>
</comment>
<dbReference type="STRING" id="265726.KY46_16950"/>
<accession>A0A0F5V9H2</accession>
<comment type="similarity">
    <text evidence="1 2">Belongs to the universal stress protein A family.</text>
</comment>
<evidence type="ECO:0000256" key="2">
    <source>
        <dbReference type="PIRNR" id="PIRNR006276"/>
    </source>
</evidence>
<comment type="subcellular location">
    <subcellularLocation>
        <location evidence="2">Cytoplasm</location>
    </subcellularLocation>
</comment>
<dbReference type="Pfam" id="PF00582">
    <property type="entry name" value="Usp"/>
    <property type="match status" value="1"/>
</dbReference>
<evidence type="ECO:0000313" key="4">
    <source>
        <dbReference type="EMBL" id="KKC98712.1"/>
    </source>
</evidence>
<keyword evidence="5" id="KW-1185">Reference proteome</keyword>
<dbReference type="EMBL" id="JWYV01000017">
    <property type="protein sequence ID" value="KKC98712.1"/>
    <property type="molecule type" value="Genomic_DNA"/>
</dbReference>
<dbReference type="InterPro" id="IPR006016">
    <property type="entry name" value="UspA"/>
</dbReference>
<protein>
    <recommendedName>
        <fullName evidence="2">Universal stress protein</fullName>
    </recommendedName>
</protein>
<dbReference type="Proteomes" id="UP000033633">
    <property type="component" value="Unassembled WGS sequence"/>
</dbReference>
<dbReference type="OrthoDB" id="9792500at2"/>
<feature type="domain" description="UspA" evidence="3">
    <location>
        <begin position="3"/>
        <end position="139"/>
    </location>
</feature>
<dbReference type="PIRSF" id="PIRSF006276">
    <property type="entry name" value="UspA"/>
    <property type="match status" value="1"/>
</dbReference>
<sequence>MGMYHTILLAINPDDLNVKQLVAKAGVIAEQNNADLHLAYVEPGVGNVSFLDIDLQLDEAHNEQELRRMAQLSDLAKHSPRPIAAIHLADGDVAKHLIALGKTIKVDLVITGNYKPGIHWLGDIRYELAQHLKCDVLICQQKTL</sequence>
<evidence type="ECO:0000256" key="1">
    <source>
        <dbReference type="ARBA" id="ARBA00008791"/>
    </source>
</evidence>
<dbReference type="Gene3D" id="3.40.50.620">
    <property type="entry name" value="HUPs"/>
    <property type="match status" value="1"/>
</dbReference>
<dbReference type="InterPro" id="IPR006015">
    <property type="entry name" value="Universal_stress_UspA"/>
</dbReference>
<dbReference type="SUPFAM" id="SSF52402">
    <property type="entry name" value="Adenine nucleotide alpha hydrolases-like"/>
    <property type="match status" value="1"/>
</dbReference>
<proteinExistence type="inferred from homology"/>
<organism evidence="4 5">
    <name type="scientific">Photobacterium halotolerans</name>
    <dbReference type="NCBI Taxonomy" id="265726"/>
    <lineage>
        <taxon>Bacteria</taxon>
        <taxon>Pseudomonadati</taxon>
        <taxon>Pseudomonadota</taxon>
        <taxon>Gammaproteobacteria</taxon>
        <taxon>Vibrionales</taxon>
        <taxon>Vibrionaceae</taxon>
        <taxon>Photobacterium</taxon>
    </lineage>
</organism>
<dbReference type="AlphaFoldDB" id="A0A0F5V9H2"/>
<dbReference type="InterPro" id="IPR014729">
    <property type="entry name" value="Rossmann-like_a/b/a_fold"/>
</dbReference>